<proteinExistence type="predicted"/>
<feature type="domain" description="DDT" evidence="4">
    <location>
        <begin position="206"/>
        <end position="266"/>
    </location>
</feature>
<dbReference type="InterPro" id="IPR018501">
    <property type="entry name" value="DDT_dom"/>
</dbReference>
<evidence type="ECO:0000259" key="4">
    <source>
        <dbReference type="PROSITE" id="PS50827"/>
    </source>
</evidence>
<comment type="subcellular location">
    <subcellularLocation>
        <location evidence="1">Nucleus</location>
    </subcellularLocation>
</comment>
<dbReference type="GO" id="GO:0005634">
    <property type="term" value="C:nucleus"/>
    <property type="evidence" value="ECO:0007669"/>
    <property type="project" value="UniProtKB-SubCell"/>
</dbReference>
<dbReference type="Pfam" id="PF21743">
    <property type="entry name" value="PTM_DIR17_Tudor"/>
    <property type="match status" value="1"/>
</dbReference>
<dbReference type="SMART" id="SM00571">
    <property type="entry name" value="DDT"/>
    <property type="match status" value="1"/>
</dbReference>
<sequence>MEPAVVGCQRRLGRKRKIDNVQNMMVDCSGKKRIVETRSMKLVGRYVRKEFRGSGVSLGRIIVYKSGMYRIKYEDGDCEDLCSSKVKAFLMEDADLTGEWSEKRQKLDESLLKKDVNQKVLKVDNGREPEKSNLGDSSLLSKMMNGDAGGSEAVKVHDHGNGEVDVDSLSDSCEDPRGGDANLDMEMPLVPPPELPPSSGHIGIQEEYVSHLLSVYSFLRSFSVPLFLYPFGLDDFVGAINSSSANTLMDSVHVALMRVLKHHLQRLSSDGSELASKCLRYVPSLLL</sequence>
<evidence type="ECO:0000256" key="1">
    <source>
        <dbReference type="ARBA" id="ARBA00004123"/>
    </source>
</evidence>
<feature type="region of interest" description="Disordered" evidence="3">
    <location>
        <begin position="123"/>
        <end position="142"/>
    </location>
</feature>
<reference evidence="5" key="1">
    <citation type="submission" date="2020-06" db="EMBL/GenBank/DDBJ databases">
        <authorList>
            <person name="Li T."/>
            <person name="Hu X."/>
            <person name="Zhang T."/>
            <person name="Song X."/>
            <person name="Zhang H."/>
            <person name="Dai N."/>
            <person name="Sheng W."/>
            <person name="Hou X."/>
            <person name="Wei L."/>
        </authorList>
    </citation>
    <scope>NUCLEOTIDE SEQUENCE</scope>
    <source>
        <strain evidence="5">G01</strain>
        <tissue evidence="5">Leaf</tissue>
    </source>
</reference>
<evidence type="ECO:0000256" key="2">
    <source>
        <dbReference type="ARBA" id="ARBA00023242"/>
    </source>
</evidence>
<dbReference type="InterPro" id="IPR047365">
    <property type="entry name" value="Tudor_AtPTM-like"/>
</dbReference>
<feature type="compositionally biased region" description="Basic and acidic residues" evidence="3">
    <location>
        <begin position="123"/>
        <end position="133"/>
    </location>
</feature>
<protein>
    <submittedName>
        <fullName evidence="5">DDT domain-containing protein PTM</fullName>
    </submittedName>
</protein>
<keyword evidence="2" id="KW-0539">Nucleus</keyword>
<comment type="caution">
    <text evidence="5">The sequence shown here is derived from an EMBL/GenBank/DDBJ whole genome shotgun (WGS) entry which is preliminary data.</text>
</comment>
<dbReference type="EMBL" id="JACGWK010000002">
    <property type="protein sequence ID" value="KAL0370148.1"/>
    <property type="molecule type" value="Genomic_DNA"/>
</dbReference>
<evidence type="ECO:0000313" key="5">
    <source>
        <dbReference type="EMBL" id="KAL0370148.1"/>
    </source>
</evidence>
<dbReference type="PANTHER" id="PTHR46508">
    <property type="entry name" value="PHD FINGER FAMILY PROTEIN"/>
    <property type="match status" value="1"/>
</dbReference>
<name>A0AAW2QRR2_9LAMI</name>
<dbReference type="Pfam" id="PF02791">
    <property type="entry name" value="DDT"/>
    <property type="match status" value="1"/>
</dbReference>
<gene>
    <name evidence="5" type="ORF">Sangu_0332900</name>
</gene>
<evidence type="ECO:0000256" key="3">
    <source>
        <dbReference type="SAM" id="MobiDB-lite"/>
    </source>
</evidence>
<organism evidence="5">
    <name type="scientific">Sesamum angustifolium</name>
    <dbReference type="NCBI Taxonomy" id="2727405"/>
    <lineage>
        <taxon>Eukaryota</taxon>
        <taxon>Viridiplantae</taxon>
        <taxon>Streptophyta</taxon>
        <taxon>Embryophyta</taxon>
        <taxon>Tracheophyta</taxon>
        <taxon>Spermatophyta</taxon>
        <taxon>Magnoliopsida</taxon>
        <taxon>eudicotyledons</taxon>
        <taxon>Gunneridae</taxon>
        <taxon>Pentapetalae</taxon>
        <taxon>asterids</taxon>
        <taxon>lamiids</taxon>
        <taxon>Lamiales</taxon>
        <taxon>Pedaliaceae</taxon>
        <taxon>Sesamum</taxon>
    </lineage>
</organism>
<dbReference type="PANTHER" id="PTHR46508:SF1">
    <property type="entry name" value="PHD FINGER FAMILY PROTEIN"/>
    <property type="match status" value="1"/>
</dbReference>
<dbReference type="AlphaFoldDB" id="A0AAW2QRR2"/>
<dbReference type="PROSITE" id="PS50827">
    <property type="entry name" value="DDT"/>
    <property type="match status" value="1"/>
</dbReference>
<accession>A0AAW2QRR2</accession>
<reference evidence="5" key="2">
    <citation type="journal article" date="2024" name="Plant">
        <title>Genomic evolution and insights into agronomic trait innovations of Sesamum species.</title>
        <authorList>
            <person name="Miao H."/>
            <person name="Wang L."/>
            <person name="Qu L."/>
            <person name="Liu H."/>
            <person name="Sun Y."/>
            <person name="Le M."/>
            <person name="Wang Q."/>
            <person name="Wei S."/>
            <person name="Zheng Y."/>
            <person name="Lin W."/>
            <person name="Duan Y."/>
            <person name="Cao H."/>
            <person name="Xiong S."/>
            <person name="Wang X."/>
            <person name="Wei L."/>
            <person name="Li C."/>
            <person name="Ma Q."/>
            <person name="Ju M."/>
            <person name="Zhao R."/>
            <person name="Li G."/>
            <person name="Mu C."/>
            <person name="Tian Q."/>
            <person name="Mei H."/>
            <person name="Zhang T."/>
            <person name="Gao T."/>
            <person name="Zhang H."/>
        </authorList>
    </citation>
    <scope>NUCLEOTIDE SEQUENCE</scope>
    <source>
        <strain evidence="5">G01</strain>
    </source>
</reference>